<evidence type="ECO:0000256" key="2">
    <source>
        <dbReference type="ARBA" id="ARBA00022737"/>
    </source>
</evidence>
<accession>A0A9J6CIH7</accession>
<dbReference type="PANTHER" id="PTHR10649:SF12">
    <property type="entry name" value="SPINELESS, ISOFORM C"/>
    <property type="match status" value="1"/>
</dbReference>
<keyword evidence="3" id="KW-0805">Transcription regulation</keyword>
<dbReference type="FunFam" id="3.30.450.20:FF:000069">
    <property type="entry name" value="Aryl hydrocarbon receptor"/>
    <property type="match status" value="1"/>
</dbReference>
<dbReference type="EMBL" id="JADBJN010000001">
    <property type="protein sequence ID" value="KAG5682009.1"/>
    <property type="molecule type" value="Genomic_DNA"/>
</dbReference>
<keyword evidence="6" id="KW-0539">Nucleus</keyword>
<dbReference type="SUPFAM" id="SSF47459">
    <property type="entry name" value="HLH, helix-loop-helix DNA-binding domain"/>
    <property type="match status" value="1"/>
</dbReference>
<proteinExistence type="predicted"/>
<dbReference type="SMART" id="SM00086">
    <property type="entry name" value="PAC"/>
    <property type="match status" value="1"/>
</dbReference>
<dbReference type="FunFam" id="4.10.280.10:FF:000041">
    <property type="entry name" value="aryl hydrocarbon receptor repressor"/>
    <property type="match status" value="1"/>
</dbReference>
<dbReference type="GO" id="GO:0034751">
    <property type="term" value="C:aryl hydrocarbon receptor complex"/>
    <property type="evidence" value="ECO:0007669"/>
    <property type="project" value="TreeGrafter"/>
</dbReference>
<keyword evidence="11" id="KW-1185">Reference proteome</keyword>
<dbReference type="Pfam" id="PF14598">
    <property type="entry name" value="PAS_11"/>
    <property type="match status" value="1"/>
</dbReference>
<dbReference type="CDD" id="cd00130">
    <property type="entry name" value="PAS"/>
    <property type="match status" value="2"/>
</dbReference>
<dbReference type="FunFam" id="3.30.450.20:FF:000074">
    <property type="entry name" value="Aryl hydrocarbon receptor"/>
    <property type="match status" value="1"/>
</dbReference>
<dbReference type="InterPro" id="IPR000014">
    <property type="entry name" value="PAS"/>
</dbReference>
<keyword evidence="4" id="KW-0238">DNA-binding</keyword>
<dbReference type="GO" id="GO:0046983">
    <property type="term" value="F:protein dimerization activity"/>
    <property type="evidence" value="ECO:0007669"/>
    <property type="project" value="InterPro"/>
</dbReference>
<evidence type="ECO:0000256" key="6">
    <source>
        <dbReference type="ARBA" id="ARBA00023242"/>
    </source>
</evidence>
<evidence type="ECO:0000313" key="11">
    <source>
        <dbReference type="Proteomes" id="UP001107558"/>
    </source>
</evidence>
<dbReference type="Proteomes" id="UP001107558">
    <property type="component" value="Chromosome 1"/>
</dbReference>
<dbReference type="SMART" id="SM00091">
    <property type="entry name" value="PAS"/>
    <property type="match status" value="2"/>
</dbReference>
<dbReference type="GO" id="GO:0005634">
    <property type="term" value="C:nucleus"/>
    <property type="evidence" value="ECO:0007669"/>
    <property type="project" value="UniProtKB-SubCell"/>
</dbReference>
<gene>
    <name evidence="10" type="ORF">PVAND_011404</name>
</gene>
<evidence type="ECO:0000256" key="4">
    <source>
        <dbReference type="ARBA" id="ARBA00023125"/>
    </source>
</evidence>
<sequence length="892" mass="100153">MSQLGTVYATKRRRRNGKSLKPPPKDGVTKSNPSKRHRERLNAELDLLASLLPFEQNILSKLDRLSILRLSVSYLRTKSYFQVVMHKEKEENGMIHMHHSHSSHDGYRAREIGIFENGLLDADVFLQALNGFLMMLTCEGEVFFATHSIESYLGFHQSDIVHQSVYELVHSEDREELQRQLLWNSFLPPDLSGMSLSEAFAADKLQYLERSFTVRFRCLLDNTSGFLRLDIRGRIKILHGQNRKTEEPPLALFAYCTPFGPPSLLEIPQKENMFKSKHKLDLSLVSMDQRGKIVLGYSDSELATLGGYDLVHYDDLSYIASAHQELLKTGASGMIAYRFQRKDGEWQWLQTSSRLVYKNSKPDFVICTHRQLMEEEGRDLLGKRTMDFKVSYLDTGFSSNYFSDADQLLIPPNNNSSPSSTTNTNNSPMTTQRTNRRYKTQLRDFLSTCRSKRKSSQVTNVQQQQQPGTQLASPPTAAVVDYISDPVAVAYSNLNPIYPSSPVPYGTSTENLYMTHSSTFYPSPENLFHQYRIQSGYYHPSEYHHHHHHHPSPYVSNGFLSYEGYGLASVNAKDEKWHEEKYFNNDLSHISNGRNIYETASSHQPPVIQHVHNKHKTPKTSPVNTITASSSPSENLIANTRTTTTPEILQPKLESSPSPSRPYDQTAHRQTVLMWGTNHHHNSSELQATGASPSNTRSPSQTPKSGTFGPFNIAPTNNVLSHGEKMNKNCVESQQHPSNVNHLKWNGSVIGGNKEVVLFPIHSGNDPAPAPSYSPSVSSNSLHSVDSRYSNHNRHGDMSNCEVAGSILRRSTENVNESTVIYSSAANRISSSHQLSTSAADVAALSTTNVTSTVYTISNPNMSLVAQNINNNQEDNSPLLSFCSVTNTLLNQ</sequence>
<keyword evidence="5" id="KW-0804">Transcription</keyword>
<feature type="region of interest" description="Disordered" evidence="7">
    <location>
        <begin position="408"/>
        <end position="437"/>
    </location>
</feature>
<dbReference type="CDD" id="cd19730">
    <property type="entry name" value="bHLH-PAS_spineless_like"/>
    <property type="match status" value="1"/>
</dbReference>
<feature type="region of interest" description="Disordered" evidence="7">
    <location>
        <begin position="1"/>
        <end position="37"/>
    </location>
</feature>
<keyword evidence="2" id="KW-0677">Repeat</keyword>
<feature type="region of interest" description="Disordered" evidence="7">
    <location>
        <begin position="612"/>
        <end position="665"/>
    </location>
</feature>
<evidence type="ECO:0000259" key="8">
    <source>
        <dbReference type="PROSITE" id="PS50112"/>
    </source>
</evidence>
<comment type="caution">
    <text evidence="10">The sequence shown here is derived from an EMBL/GenBank/DDBJ whole genome shotgun (WGS) entry which is preliminary data.</text>
</comment>
<evidence type="ECO:0000259" key="9">
    <source>
        <dbReference type="PROSITE" id="PS50888"/>
    </source>
</evidence>
<dbReference type="SMART" id="SM00353">
    <property type="entry name" value="HLH"/>
    <property type="match status" value="1"/>
</dbReference>
<dbReference type="GO" id="GO:0045944">
    <property type="term" value="P:positive regulation of transcription by RNA polymerase II"/>
    <property type="evidence" value="ECO:0007669"/>
    <property type="project" value="UniProtKB-ARBA"/>
</dbReference>
<feature type="region of interest" description="Disordered" evidence="7">
    <location>
        <begin position="682"/>
        <end position="721"/>
    </location>
</feature>
<organism evidence="10 11">
    <name type="scientific">Polypedilum vanderplanki</name>
    <name type="common">Sleeping chironomid midge</name>
    <dbReference type="NCBI Taxonomy" id="319348"/>
    <lineage>
        <taxon>Eukaryota</taxon>
        <taxon>Metazoa</taxon>
        <taxon>Ecdysozoa</taxon>
        <taxon>Arthropoda</taxon>
        <taxon>Hexapoda</taxon>
        <taxon>Insecta</taxon>
        <taxon>Pterygota</taxon>
        <taxon>Neoptera</taxon>
        <taxon>Endopterygota</taxon>
        <taxon>Diptera</taxon>
        <taxon>Nematocera</taxon>
        <taxon>Chironomoidea</taxon>
        <taxon>Chironomidae</taxon>
        <taxon>Chironominae</taxon>
        <taxon>Polypedilum</taxon>
        <taxon>Polypedilum</taxon>
    </lineage>
</organism>
<evidence type="ECO:0000256" key="1">
    <source>
        <dbReference type="ARBA" id="ARBA00004123"/>
    </source>
</evidence>
<dbReference type="PROSITE" id="PS50888">
    <property type="entry name" value="BHLH"/>
    <property type="match status" value="1"/>
</dbReference>
<dbReference type="GO" id="GO:0004879">
    <property type="term" value="F:nuclear receptor activity"/>
    <property type="evidence" value="ECO:0007669"/>
    <property type="project" value="TreeGrafter"/>
</dbReference>
<dbReference type="Pfam" id="PF00989">
    <property type="entry name" value="PAS"/>
    <property type="match status" value="1"/>
</dbReference>
<feature type="domain" description="BHLH" evidence="9">
    <location>
        <begin position="25"/>
        <end position="78"/>
    </location>
</feature>
<evidence type="ECO:0000256" key="3">
    <source>
        <dbReference type="ARBA" id="ARBA00023015"/>
    </source>
</evidence>
<feature type="compositionally biased region" description="Low complexity" evidence="7">
    <location>
        <begin position="457"/>
        <end position="470"/>
    </location>
</feature>
<evidence type="ECO:0000256" key="5">
    <source>
        <dbReference type="ARBA" id="ARBA00023163"/>
    </source>
</evidence>
<dbReference type="InterPro" id="IPR036638">
    <property type="entry name" value="HLH_DNA-bd_sf"/>
</dbReference>
<dbReference type="PROSITE" id="PS50112">
    <property type="entry name" value="PAS"/>
    <property type="match status" value="1"/>
</dbReference>
<feature type="region of interest" description="Disordered" evidence="7">
    <location>
        <begin position="450"/>
        <end position="475"/>
    </location>
</feature>
<dbReference type="OrthoDB" id="6099906at2759"/>
<dbReference type="Gene3D" id="3.30.450.20">
    <property type="entry name" value="PAS domain"/>
    <property type="match status" value="2"/>
</dbReference>
<evidence type="ECO:0000256" key="7">
    <source>
        <dbReference type="SAM" id="MobiDB-lite"/>
    </source>
</evidence>
<dbReference type="InterPro" id="IPR011598">
    <property type="entry name" value="bHLH_dom"/>
</dbReference>
<dbReference type="PANTHER" id="PTHR10649">
    <property type="entry name" value="ARYL HYDROCARBON RECEPTOR"/>
    <property type="match status" value="1"/>
</dbReference>
<dbReference type="InterPro" id="IPR035965">
    <property type="entry name" value="PAS-like_dom_sf"/>
</dbReference>
<evidence type="ECO:0008006" key="12">
    <source>
        <dbReference type="Google" id="ProtNLM"/>
    </source>
</evidence>
<dbReference type="InterPro" id="IPR013767">
    <property type="entry name" value="PAS_fold"/>
</dbReference>
<dbReference type="AlphaFoldDB" id="A0A9J6CIH7"/>
<protein>
    <recommendedName>
        <fullName evidence="12">Aryl hydrocarbon receptor</fullName>
    </recommendedName>
</protein>
<name>A0A9J6CIH7_POLVA</name>
<reference evidence="10" key="1">
    <citation type="submission" date="2021-03" db="EMBL/GenBank/DDBJ databases">
        <title>Chromosome level genome of the anhydrobiotic midge Polypedilum vanderplanki.</title>
        <authorList>
            <person name="Yoshida Y."/>
            <person name="Kikawada T."/>
            <person name="Gusev O."/>
        </authorList>
    </citation>
    <scope>NUCLEOTIDE SEQUENCE</scope>
    <source>
        <strain evidence="10">NIAS01</strain>
        <tissue evidence="10">Whole body or cell culture</tissue>
    </source>
</reference>
<dbReference type="Gene3D" id="4.10.280.10">
    <property type="entry name" value="Helix-loop-helix DNA-binding domain"/>
    <property type="match status" value="1"/>
</dbReference>
<feature type="domain" description="PAS" evidence="8">
    <location>
        <begin position="126"/>
        <end position="181"/>
    </location>
</feature>
<dbReference type="InterPro" id="IPR001610">
    <property type="entry name" value="PAC"/>
</dbReference>
<dbReference type="GO" id="GO:0000976">
    <property type="term" value="F:transcription cis-regulatory region binding"/>
    <property type="evidence" value="ECO:0007669"/>
    <property type="project" value="TreeGrafter"/>
</dbReference>
<dbReference type="GO" id="GO:0006805">
    <property type="term" value="P:xenobiotic metabolic process"/>
    <property type="evidence" value="ECO:0007669"/>
    <property type="project" value="InterPro"/>
</dbReference>
<feature type="compositionally biased region" description="Low complexity" evidence="7">
    <location>
        <begin position="411"/>
        <end position="431"/>
    </location>
</feature>
<evidence type="ECO:0000313" key="10">
    <source>
        <dbReference type="EMBL" id="KAG5682009.1"/>
    </source>
</evidence>
<dbReference type="InterPro" id="IPR039091">
    <property type="entry name" value="AHR/AHRR"/>
</dbReference>
<comment type="subcellular location">
    <subcellularLocation>
        <location evidence="1">Nucleus</location>
    </subcellularLocation>
</comment>
<feature type="compositionally biased region" description="Polar residues" evidence="7">
    <location>
        <begin position="619"/>
        <end position="658"/>
    </location>
</feature>
<dbReference type="SUPFAM" id="SSF55785">
    <property type="entry name" value="PYP-like sensor domain (PAS domain)"/>
    <property type="match status" value="2"/>
</dbReference>
<feature type="compositionally biased region" description="Polar residues" evidence="7">
    <location>
        <begin position="684"/>
        <end position="705"/>
    </location>
</feature>